<dbReference type="Pfam" id="PF12833">
    <property type="entry name" value="HTH_18"/>
    <property type="match status" value="1"/>
</dbReference>
<organism evidence="5 6">
    <name type="scientific">Microbulbifer spongiae</name>
    <dbReference type="NCBI Taxonomy" id="2944933"/>
    <lineage>
        <taxon>Bacteria</taxon>
        <taxon>Pseudomonadati</taxon>
        <taxon>Pseudomonadota</taxon>
        <taxon>Gammaproteobacteria</taxon>
        <taxon>Cellvibrionales</taxon>
        <taxon>Microbulbiferaceae</taxon>
        <taxon>Microbulbifer</taxon>
    </lineage>
</organism>
<reference evidence="5 6" key="1">
    <citation type="submission" date="2022-05" db="EMBL/GenBank/DDBJ databases">
        <title>Microbulbifer sp. nov., isolated from sponge.</title>
        <authorList>
            <person name="Gao L."/>
        </authorList>
    </citation>
    <scope>NUCLEOTIDE SEQUENCE [LARGE SCALE GENOMIC DNA]</scope>
    <source>
        <strain evidence="5 6">MI-G</strain>
    </source>
</reference>
<evidence type="ECO:0000256" key="3">
    <source>
        <dbReference type="ARBA" id="ARBA00023163"/>
    </source>
</evidence>
<gene>
    <name evidence="5" type="ORF">M8T91_01185</name>
</gene>
<dbReference type="InterPro" id="IPR018060">
    <property type="entry name" value="HTH_AraC"/>
</dbReference>
<dbReference type="InterPro" id="IPR009057">
    <property type="entry name" value="Homeodomain-like_sf"/>
</dbReference>
<evidence type="ECO:0000256" key="2">
    <source>
        <dbReference type="ARBA" id="ARBA00023125"/>
    </source>
</evidence>
<dbReference type="InterPro" id="IPR018062">
    <property type="entry name" value="HTH_AraC-typ_CS"/>
</dbReference>
<dbReference type="PROSITE" id="PS01124">
    <property type="entry name" value="HTH_ARAC_FAMILY_2"/>
    <property type="match status" value="1"/>
</dbReference>
<protein>
    <submittedName>
        <fullName evidence="5">AraC family transcriptional regulator</fullName>
    </submittedName>
</protein>
<name>A0ABY9EDJ5_9GAMM</name>
<dbReference type="PRINTS" id="PR00032">
    <property type="entry name" value="HTHARAC"/>
</dbReference>
<keyword evidence="3" id="KW-0804">Transcription</keyword>
<proteinExistence type="predicted"/>
<accession>A0ABY9EDJ5</accession>
<evidence type="ECO:0000256" key="1">
    <source>
        <dbReference type="ARBA" id="ARBA00023015"/>
    </source>
</evidence>
<keyword evidence="2" id="KW-0238">DNA-binding</keyword>
<dbReference type="Proteomes" id="UP001321520">
    <property type="component" value="Chromosome"/>
</dbReference>
<keyword evidence="6" id="KW-1185">Reference proteome</keyword>
<evidence type="ECO:0000259" key="4">
    <source>
        <dbReference type="PROSITE" id="PS01124"/>
    </source>
</evidence>
<dbReference type="SMART" id="SM00342">
    <property type="entry name" value="HTH_ARAC"/>
    <property type="match status" value="1"/>
</dbReference>
<sequence length="299" mass="33747">MKDPLSDIISLLRPVILDAKYAEASGVFRVYRDDVKGLFYCMLLEGHALLEVDGMEPVELRSGDFALVPDVVPYMFSSMDPPAPPDFRSFPTLHEDGVWRTGTSGGPVNLRQLMGYCRFNSPNSHMLLSLVPELFVVRGEKRLETLAELVREEVHAERPARNSVIDHLLQLVLIEAFRSNAEVNRSDGLFKGLADPHIRKALHALHAKPEHVWSVKEMAYEAGMSRSAFFTQFRNLLGVTPMKYLLQWRMALAKHLLNSEKLNIEEIAHQLGYGSSSAFSTAFTRFVGHAPSQYKDIHK</sequence>
<dbReference type="Gene3D" id="1.10.10.60">
    <property type="entry name" value="Homeodomain-like"/>
    <property type="match status" value="2"/>
</dbReference>
<dbReference type="InterPro" id="IPR020449">
    <property type="entry name" value="Tscrpt_reg_AraC-type_HTH"/>
</dbReference>
<dbReference type="InterPro" id="IPR050204">
    <property type="entry name" value="AraC_XylS_family_regulators"/>
</dbReference>
<dbReference type="EMBL" id="CP098023">
    <property type="protein sequence ID" value="WKD50071.1"/>
    <property type="molecule type" value="Genomic_DNA"/>
</dbReference>
<dbReference type="SUPFAM" id="SSF46689">
    <property type="entry name" value="Homeodomain-like"/>
    <property type="match status" value="2"/>
</dbReference>
<dbReference type="PROSITE" id="PS00041">
    <property type="entry name" value="HTH_ARAC_FAMILY_1"/>
    <property type="match status" value="1"/>
</dbReference>
<dbReference type="PANTHER" id="PTHR46796">
    <property type="entry name" value="HTH-TYPE TRANSCRIPTIONAL ACTIVATOR RHAS-RELATED"/>
    <property type="match status" value="1"/>
</dbReference>
<dbReference type="RefSeq" id="WP_301416019.1">
    <property type="nucleotide sequence ID" value="NZ_CP098023.1"/>
</dbReference>
<evidence type="ECO:0000313" key="6">
    <source>
        <dbReference type="Proteomes" id="UP001321520"/>
    </source>
</evidence>
<feature type="domain" description="HTH araC/xylS-type" evidence="4">
    <location>
        <begin position="199"/>
        <end position="297"/>
    </location>
</feature>
<dbReference type="Pfam" id="PF12852">
    <property type="entry name" value="Cupin_6"/>
    <property type="match status" value="1"/>
</dbReference>
<dbReference type="PANTHER" id="PTHR46796:SF7">
    <property type="entry name" value="ARAC FAMILY TRANSCRIPTIONAL REGULATOR"/>
    <property type="match status" value="1"/>
</dbReference>
<dbReference type="InterPro" id="IPR032783">
    <property type="entry name" value="AraC_lig"/>
</dbReference>
<evidence type="ECO:0000313" key="5">
    <source>
        <dbReference type="EMBL" id="WKD50071.1"/>
    </source>
</evidence>
<keyword evidence="1" id="KW-0805">Transcription regulation</keyword>